<dbReference type="WBParaSite" id="nRc.2.0.1.t14907-RA">
    <property type="protein sequence ID" value="nRc.2.0.1.t14907-RA"/>
    <property type="gene ID" value="nRc.2.0.1.g14907"/>
</dbReference>
<evidence type="ECO:0000313" key="1">
    <source>
        <dbReference type="Proteomes" id="UP000887565"/>
    </source>
</evidence>
<evidence type="ECO:0000313" key="2">
    <source>
        <dbReference type="WBParaSite" id="nRc.2.0.1.t14907-RA"/>
    </source>
</evidence>
<protein>
    <submittedName>
        <fullName evidence="2">Uncharacterized protein</fullName>
    </submittedName>
</protein>
<organism evidence="1 2">
    <name type="scientific">Romanomermis culicivorax</name>
    <name type="common">Nematode worm</name>
    <dbReference type="NCBI Taxonomy" id="13658"/>
    <lineage>
        <taxon>Eukaryota</taxon>
        <taxon>Metazoa</taxon>
        <taxon>Ecdysozoa</taxon>
        <taxon>Nematoda</taxon>
        <taxon>Enoplea</taxon>
        <taxon>Dorylaimia</taxon>
        <taxon>Mermithida</taxon>
        <taxon>Mermithoidea</taxon>
        <taxon>Mermithidae</taxon>
        <taxon>Romanomermis</taxon>
    </lineage>
</organism>
<sequence length="106" mass="11460">MLTACVIGDHSHVTLGVSAIMDINGAVILLNAANITLDRLSNMVLEPNSSLATALPKPLLFIGEQARLTVQRGTHCLLIDDVVIPPRTTWTLAPETIDERIKYSLS</sequence>
<dbReference type="AlphaFoldDB" id="A0A915IL51"/>
<keyword evidence="1" id="KW-1185">Reference proteome</keyword>
<accession>A0A915IL51</accession>
<dbReference type="Proteomes" id="UP000887565">
    <property type="component" value="Unplaced"/>
</dbReference>
<reference evidence="2" key="1">
    <citation type="submission" date="2022-11" db="UniProtKB">
        <authorList>
            <consortium name="WormBaseParasite"/>
        </authorList>
    </citation>
    <scope>IDENTIFICATION</scope>
</reference>
<name>A0A915IL51_ROMCU</name>
<proteinExistence type="predicted"/>